<feature type="transmembrane region" description="Helical" evidence="2">
    <location>
        <begin position="7"/>
        <end position="31"/>
    </location>
</feature>
<dbReference type="Proteomes" id="UP000214646">
    <property type="component" value="Unassembled WGS sequence"/>
</dbReference>
<dbReference type="SUPFAM" id="SSF48371">
    <property type="entry name" value="ARM repeat"/>
    <property type="match status" value="1"/>
</dbReference>
<dbReference type="EMBL" id="NIDE01000014">
    <property type="protein sequence ID" value="OWK37659.1"/>
    <property type="molecule type" value="Genomic_DNA"/>
</dbReference>
<evidence type="ECO:0000313" key="3">
    <source>
        <dbReference type="EMBL" id="OWK37659.1"/>
    </source>
</evidence>
<keyword evidence="2" id="KW-0472">Membrane</keyword>
<gene>
    <name evidence="3" type="ORF">FRUB_06779</name>
</gene>
<keyword evidence="2" id="KW-0812">Transmembrane</keyword>
<evidence type="ECO:0000256" key="1">
    <source>
        <dbReference type="SAM" id="MobiDB-lite"/>
    </source>
</evidence>
<dbReference type="Gene3D" id="1.25.10.10">
    <property type="entry name" value="Leucine-rich Repeat Variant"/>
    <property type="match status" value="1"/>
</dbReference>
<accession>A0A225DKE1</accession>
<feature type="transmembrane region" description="Helical" evidence="2">
    <location>
        <begin position="69"/>
        <end position="86"/>
    </location>
</feature>
<feature type="transmembrane region" description="Helical" evidence="2">
    <location>
        <begin position="37"/>
        <end position="57"/>
    </location>
</feature>
<keyword evidence="4" id="KW-1185">Reference proteome</keyword>
<keyword evidence="2" id="KW-1133">Transmembrane helix</keyword>
<dbReference type="InterPro" id="IPR016024">
    <property type="entry name" value="ARM-type_fold"/>
</dbReference>
<name>A0A225DKE1_9BACT</name>
<evidence type="ECO:0000313" key="4">
    <source>
        <dbReference type="Proteomes" id="UP000214646"/>
    </source>
</evidence>
<evidence type="ECO:0000256" key="2">
    <source>
        <dbReference type="SAM" id="Phobius"/>
    </source>
</evidence>
<comment type="caution">
    <text evidence="3">The sequence shown here is derived from an EMBL/GenBank/DDBJ whole genome shotgun (WGS) entry which is preliminary data.</text>
</comment>
<reference evidence="4" key="1">
    <citation type="submission" date="2017-06" db="EMBL/GenBank/DDBJ databases">
        <title>Genome analysis of Fimbriiglobus ruber SP5, the first member of the order Planctomycetales with confirmed chitinolytic capability.</title>
        <authorList>
            <person name="Ravin N.V."/>
            <person name="Rakitin A.L."/>
            <person name="Ivanova A.A."/>
            <person name="Beletsky A.V."/>
            <person name="Kulichevskaya I.S."/>
            <person name="Mardanov A.V."/>
            <person name="Dedysh S.N."/>
        </authorList>
    </citation>
    <scope>NUCLEOTIDE SEQUENCE [LARGE SCALE GENOMIC DNA]</scope>
    <source>
        <strain evidence="4">SP5</strain>
    </source>
</reference>
<proteinExistence type="predicted"/>
<sequence>MSTSDITAALGSIATRAASLVVLTAPAALLGVTAARYQSGVLAAGAVAVLIIGLLFVRTRAAWRPPTSGTVILLYLMGLGWLWFATREYPDAFIRAARGAFVVAAVALAIGHDLVRTGLEPRRRAVKLCRRVLARVRWPQSSEEYANLPEVRALRGAVQDDPGPVLELLNDPRPEVRATALAALAGREYWRPGEAAAVAAATRDAIEPAVRITGLYALATATDPASVAVIAACLHDPIPEVRRAAGETVMTGGAPRWPLVRDGVRGALADSTLASDGALAGTAGRLPPIALCDLATWAVETEPLATRAVKTVIAHFGSLLCGGQRPELPAEIGAQILDPQTPPAMRVGLAGLLRGLGMLSPDLLDRMTDIDQPGPIRLLAAEEILTREPGNQDAVDVLRGLGRQSNRETALTIARLLQMHLGMPMGLPEGPIAPNSKVAADTAKRVFQWATGRAANRGPEVRSPAGSAWIAAPVDGPSLPGLEPSTPPPRLSSAKLGSSRDLRPRR</sequence>
<dbReference type="InterPro" id="IPR011989">
    <property type="entry name" value="ARM-like"/>
</dbReference>
<feature type="region of interest" description="Disordered" evidence="1">
    <location>
        <begin position="456"/>
        <end position="506"/>
    </location>
</feature>
<organism evidence="3 4">
    <name type="scientific">Fimbriiglobus ruber</name>
    <dbReference type="NCBI Taxonomy" id="1908690"/>
    <lineage>
        <taxon>Bacteria</taxon>
        <taxon>Pseudomonadati</taxon>
        <taxon>Planctomycetota</taxon>
        <taxon>Planctomycetia</taxon>
        <taxon>Gemmatales</taxon>
        <taxon>Gemmataceae</taxon>
        <taxon>Fimbriiglobus</taxon>
    </lineage>
</organism>
<evidence type="ECO:0008006" key="5">
    <source>
        <dbReference type="Google" id="ProtNLM"/>
    </source>
</evidence>
<dbReference type="Pfam" id="PF13646">
    <property type="entry name" value="HEAT_2"/>
    <property type="match status" value="1"/>
</dbReference>
<dbReference type="AlphaFoldDB" id="A0A225DKE1"/>
<protein>
    <recommendedName>
        <fullName evidence="5">HEAT repeat protein</fullName>
    </recommendedName>
</protein>
<dbReference type="RefSeq" id="WP_088257529.1">
    <property type="nucleotide sequence ID" value="NZ_NIDE01000014.1"/>
</dbReference>